<comment type="caution">
    <text evidence="3">The sequence shown here is derived from an EMBL/GenBank/DDBJ whole genome shotgun (WGS) entry which is preliminary data.</text>
</comment>
<feature type="domain" description="CoA carboxyltransferase C-terminal" evidence="2">
    <location>
        <begin position="244"/>
        <end position="483"/>
    </location>
</feature>
<dbReference type="PROSITE" id="PS50980">
    <property type="entry name" value="COA_CT_NTER"/>
    <property type="match status" value="1"/>
</dbReference>
<dbReference type="Gene3D" id="3.90.226.10">
    <property type="entry name" value="2-enoyl-CoA Hydratase, Chain A, domain 1"/>
    <property type="match status" value="2"/>
</dbReference>
<dbReference type="InterPro" id="IPR011763">
    <property type="entry name" value="COA_CT_C"/>
</dbReference>
<sequence length="488" mass="51996">MTGPPLSSSSLVSRSRPADVRHRIDTLTDPDSFVEFGSQARHRVTAFGMQAKRPAGDGVVTGHATVDGRPIGVFAQDPSALGGSLGEIHAAKIEAVLRQAGRARMPVVGLLDSGGARIQEGLAALDGYGAIFRANVQLSGRVPQLSLILGACAGGAVYSPALTDIIIMLRENAHMFLTGPQVVKAVTFEDVSPADLGGSEIHTRHSGVAHLVAAGPAEAMDLARRVLSYLPDSCWDEVPMGMPAPPGAMPRLPDSPRVPYDVRQVIAGIVDSDSFLELQSRFARNLVVGFARIEGRPVGVVANQPLALAGVLDISASEKGARFVRLCDAFGLPLVTLVDTPGFLPGTKQETNGVIRKGAKLLYAFSEATVPRLTVVLRKAFGGAYIVMNSKSLGADAVFCWPRAQMAVMGAEGAVDIVYRRELREDPGVRPDLVAGYEREVMAPHLPAERLSVDEVIEPEQTRPVLAATLRTLARSVRPRFRHDNLPQ</sequence>
<proteinExistence type="predicted"/>
<dbReference type="EMBL" id="JABWGN010000009">
    <property type="protein sequence ID" value="NUW34476.1"/>
    <property type="molecule type" value="Genomic_DNA"/>
</dbReference>
<dbReference type="PROSITE" id="PS50989">
    <property type="entry name" value="COA_CT_CTER"/>
    <property type="match status" value="1"/>
</dbReference>
<feature type="domain" description="CoA carboxyltransferase N-terminal" evidence="1">
    <location>
        <begin position="1"/>
        <end position="242"/>
    </location>
</feature>
<dbReference type="SUPFAM" id="SSF52096">
    <property type="entry name" value="ClpP/crotonase"/>
    <property type="match status" value="2"/>
</dbReference>
<dbReference type="AlphaFoldDB" id="A0A7Y6IAG3"/>
<dbReference type="Pfam" id="PF01039">
    <property type="entry name" value="Carboxyl_trans"/>
    <property type="match status" value="1"/>
</dbReference>
<gene>
    <name evidence="3" type="ORF">HTZ77_23985</name>
</gene>
<name>A0A7Y6IAG3_9ACTN</name>
<evidence type="ECO:0000313" key="3">
    <source>
        <dbReference type="EMBL" id="NUW34476.1"/>
    </source>
</evidence>
<evidence type="ECO:0000259" key="1">
    <source>
        <dbReference type="PROSITE" id="PS50980"/>
    </source>
</evidence>
<dbReference type="InterPro" id="IPR011762">
    <property type="entry name" value="COA_CT_N"/>
</dbReference>
<dbReference type="InterPro" id="IPR051047">
    <property type="entry name" value="AccD/PCCB"/>
</dbReference>
<keyword evidence="4" id="KW-1185">Reference proteome</keyword>
<organism evidence="3 4">
    <name type="scientific">Nonomuraea montanisoli</name>
    <dbReference type="NCBI Taxonomy" id="2741721"/>
    <lineage>
        <taxon>Bacteria</taxon>
        <taxon>Bacillati</taxon>
        <taxon>Actinomycetota</taxon>
        <taxon>Actinomycetes</taxon>
        <taxon>Streptosporangiales</taxon>
        <taxon>Streptosporangiaceae</taxon>
        <taxon>Nonomuraea</taxon>
    </lineage>
</organism>
<evidence type="ECO:0000313" key="4">
    <source>
        <dbReference type="Proteomes" id="UP000586042"/>
    </source>
</evidence>
<dbReference type="PANTHER" id="PTHR43842">
    <property type="entry name" value="PROPIONYL-COA CARBOXYLASE BETA CHAIN"/>
    <property type="match status" value="1"/>
</dbReference>
<evidence type="ECO:0000259" key="2">
    <source>
        <dbReference type="PROSITE" id="PS50989"/>
    </source>
</evidence>
<protein>
    <submittedName>
        <fullName evidence="3">Acyl-CoA carboxylase subunit beta</fullName>
    </submittedName>
</protein>
<accession>A0A7Y6IAG3</accession>
<dbReference type="GO" id="GO:0004658">
    <property type="term" value="F:propionyl-CoA carboxylase activity"/>
    <property type="evidence" value="ECO:0007669"/>
    <property type="project" value="TreeGrafter"/>
</dbReference>
<dbReference type="GO" id="GO:0009317">
    <property type="term" value="C:acetyl-CoA carboxylase complex"/>
    <property type="evidence" value="ECO:0007669"/>
    <property type="project" value="TreeGrafter"/>
</dbReference>
<dbReference type="InterPro" id="IPR034733">
    <property type="entry name" value="AcCoA_carboxyl_beta"/>
</dbReference>
<dbReference type="Proteomes" id="UP000586042">
    <property type="component" value="Unassembled WGS sequence"/>
</dbReference>
<reference evidence="3 4" key="1">
    <citation type="submission" date="2020-06" db="EMBL/GenBank/DDBJ databases">
        <title>Nonomuraea sp. SMC257, a novel actinomycete isolated from soil.</title>
        <authorList>
            <person name="Chanama M."/>
        </authorList>
    </citation>
    <scope>NUCLEOTIDE SEQUENCE [LARGE SCALE GENOMIC DNA]</scope>
    <source>
        <strain evidence="3 4">SMC257</strain>
    </source>
</reference>
<dbReference type="PANTHER" id="PTHR43842:SF2">
    <property type="entry name" value="PROPIONYL-COA CARBOXYLASE BETA CHAIN, MITOCHONDRIAL"/>
    <property type="match status" value="1"/>
</dbReference>
<dbReference type="InterPro" id="IPR029045">
    <property type="entry name" value="ClpP/crotonase-like_dom_sf"/>
</dbReference>